<keyword evidence="2" id="KW-1185">Reference proteome</keyword>
<evidence type="ECO:0000313" key="1">
    <source>
        <dbReference type="EMBL" id="KDR71888.1"/>
    </source>
</evidence>
<dbReference type="SUPFAM" id="SSF52047">
    <property type="entry name" value="RNI-like"/>
    <property type="match status" value="1"/>
</dbReference>
<accession>A0A067SYP4</accession>
<evidence type="ECO:0008006" key="3">
    <source>
        <dbReference type="Google" id="ProtNLM"/>
    </source>
</evidence>
<sequence length="504" mass="56844">MASSCLTQNSAVNQVPYDVWRTIFGIYVSDSAESSIEFDPNDGPLLLGQICSAWRRITVESPELWCNIEVAVDEDCRAFPKKELLEVALERARRSLLRLGLRVRDEEKAPSASKIHLETADMVDILLSNVSRAVHLEVDVRIIHSIFLDHPHGPQRFHKFIGQGAPSLVHLEISGKPFTFSPYSFGLRPGPYINPIIAKLWTPAPKLQTLNLCGHIHFQPENSSIMEPLGSSLNHLRVLNMASPISAKDFIAILSVTKQLAQCTVEQLTGELPVYSIAHHPIQLQFLSDLDMGGSGEVDDDYDETSPPLTQVVMYLRAPTLTSLHLRHDRGWSHSSFSAFLHHSSCIIRHLTLDIQDSSEIEKLECLELLPLLKTLNTCSGDRRSRESDSHFLTGIFANALKKQDFSRRGTPFRICPILEHIELDYEALYDHASVETVFANMVKRRLLSSTHFRSVRVRKVRDKRSDNGDYGYVSFEILSLLSLRRSGLELKLNPKPSWAVLLE</sequence>
<name>A0A067SYP4_GALM3</name>
<dbReference type="EMBL" id="KL142391">
    <property type="protein sequence ID" value="KDR71888.1"/>
    <property type="molecule type" value="Genomic_DNA"/>
</dbReference>
<reference evidence="2" key="1">
    <citation type="journal article" date="2014" name="Proc. Natl. Acad. Sci. U.S.A.">
        <title>Extensive sampling of basidiomycete genomes demonstrates inadequacy of the white-rot/brown-rot paradigm for wood decay fungi.</title>
        <authorList>
            <person name="Riley R."/>
            <person name="Salamov A.A."/>
            <person name="Brown D.W."/>
            <person name="Nagy L.G."/>
            <person name="Floudas D."/>
            <person name="Held B.W."/>
            <person name="Levasseur A."/>
            <person name="Lombard V."/>
            <person name="Morin E."/>
            <person name="Otillar R."/>
            <person name="Lindquist E.A."/>
            <person name="Sun H."/>
            <person name="LaButti K.M."/>
            <person name="Schmutz J."/>
            <person name="Jabbour D."/>
            <person name="Luo H."/>
            <person name="Baker S.E."/>
            <person name="Pisabarro A.G."/>
            <person name="Walton J.D."/>
            <person name="Blanchette R.A."/>
            <person name="Henrissat B."/>
            <person name="Martin F."/>
            <person name="Cullen D."/>
            <person name="Hibbett D.S."/>
            <person name="Grigoriev I.V."/>
        </authorList>
    </citation>
    <scope>NUCLEOTIDE SEQUENCE [LARGE SCALE GENOMIC DNA]</scope>
    <source>
        <strain evidence="2">CBS 339.88</strain>
    </source>
</reference>
<protein>
    <recommendedName>
        <fullName evidence="3">F-box domain-containing protein</fullName>
    </recommendedName>
</protein>
<dbReference type="Gene3D" id="3.80.10.10">
    <property type="entry name" value="Ribonuclease Inhibitor"/>
    <property type="match status" value="1"/>
</dbReference>
<evidence type="ECO:0000313" key="2">
    <source>
        <dbReference type="Proteomes" id="UP000027222"/>
    </source>
</evidence>
<organism evidence="1 2">
    <name type="scientific">Galerina marginata (strain CBS 339.88)</name>
    <dbReference type="NCBI Taxonomy" id="685588"/>
    <lineage>
        <taxon>Eukaryota</taxon>
        <taxon>Fungi</taxon>
        <taxon>Dikarya</taxon>
        <taxon>Basidiomycota</taxon>
        <taxon>Agaricomycotina</taxon>
        <taxon>Agaricomycetes</taxon>
        <taxon>Agaricomycetidae</taxon>
        <taxon>Agaricales</taxon>
        <taxon>Agaricineae</taxon>
        <taxon>Strophariaceae</taxon>
        <taxon>Galerina</taxon>
    </lineage>
</organism>
<dbReference type="STRING" id="685588.A0A067SYP4"/>
<dbReference type="HOGENOM" id="CLU_018544_12_4_1"/>
<proteinExistence type="predicted"/>
<dbReference type="AlphaFoldDB" id="A0A067SYP4"/>
<dbReference type="OrthoDB" id="2269034at2759"/>
<gene>
    <name evidence="1" type="ORF">GALMADRAFT_253669</name>
</gene>
<dbReference type="InterPro" id="IPR032675">
    <property type="entry name" value="LRR_dom_sf"/>
</dbReference>
<dbReference type="Proteomes" id="UP000027222">
    <property type="component" value="Unassembled WGS sequence"/>
</dbReference>